<protein>
    <recommendedName>
        <fullName evidence="2">SnoaL-like domain-containing protein</fullName>
    </recommendedName>
</protein>
<dbReference type="InterPro" id="IPR032710">
    <property type="entry name" value="NTF2-like_dom_sf"/>
</dbReference>
<keyword evidence="1" id="KW-0732">Signal</keyword>
<dbReference type="STRING" id="31958.SD37_10380"/>
<keyword evidence="4" id="KW-1185">Reference proteome</keyword>
<feature type="signal peptide" evidence="1">
    <location>
        <begin position="1"/>
        <end position="16"/>
    </location>
</feature>
<dbReference type="RefSeq" id="WP_044851014.1">
    <property type="nucleotide sequence ID" value="NZ_CP016174.1"/>
</dbReference>
<dbReference type="Proteomes" id="UP000093695">
    <property type="component" value="Chromosome"/>
</dbReference>
<dbReference type="Pfam" id="PF12680">
    <property type="entry name" value="SnoaL_2"/>
    <property type="match status" value="1"/>
</dbReference>
<gene>
    <name evidence="3" type="ORF">SD37_10380</name>
</gene>
<dbReference type="PANTHER" id="PTHR38436">
    <property type="entry name" value="POLYKETIDE CYCLASE SNOAL-LIKE DOMAIN"/>
    <property type="match status" value="1"/>
</dbReference>
<dbReference type="SUPFAM" id="SSF54427">
    <property type="entry name" value="NTF2-like"/>
    <property type="match status" value="2"/>
</dbReference>
<dbReference type="AlphaFoldDB" id="A0A193BUW0"/>
<reference evidence="3 4" key="1">
    <citation type="journal article" date="2015" name="Genome Announc.">
        <title>Draft Genome Sequence of Norvancomycin-Producing Strain Amycolatopsis orientalis CPCC200066.</title>
        <authorList>
            <person name="Lei X."/>
            <person name="Yuan F."/>
            <person name="Shi Y."/>
            <person name="Li X."/>
            <person name="Wang L."/>
            <person name="Hong B."/>
        </authorList>
    </citation>
    <scope>NUCLEOTIDE SEQUENCE [LARGE SCALE GENOMIC DNA]</scope>
    <source>
        <strain evidence="3 4">B-37</strain>
    </source>
</reference>
<name>A0A193BUW0_AMYOR</name>
<evidence type="ECO:0000313" key="4">
    <source>
        <dbReference type="Proteomes" id="UP000093695"/>
    </source>
</evidence>
<feature type="chain" id="PRO_5008256065" description="SnoaL-like domain-containing protein" evidence="1">
    <location>
        <begin position="17"/>
        <end position="298"/>
    </location>
</feature>
<dbReference type="KEGG" id="aori:SD37_10380"/>
<dbReference type="InterPro" id="IPR009959">
    <property type="entry name" value="Cyclase_SnoaL-like"/>
</dbReference>
<evidence type="ECO:0000256" key="1">
    <source>
        <dbReference type="SAM" id="SignalP"/>
    </source>
</evidence>
<accession>A0A193BUW0</accession>
<proteinExistence type="predicted"/>
<dbReference type="GO" id="GO:0030638">
    <property type="term" value="P:polyketide metabolic process"/>
    <property type="evidence" value="ECO:0007669"/>
    <property type="project" value="InterPro"/>
</dbReference>
<sequence>MVIILSIAMVPAFATAAASAPRQHQQGSSTSFKEAMNRTIILGFFAALNRGNLGHLDKIVRPDLIQHYPKIADGRAAFRQYHAGLRDRNPDLRFSVKRTVAQGDLVVAHSHFVSKAGDPGISKVNVFRLSDGKIAEHWEANEAVRPPGIGNDMFSTLSSPRISRPLPLATDAESERAGRAAFAEIINQPNDEIRRQALDRLIGDNTYYQHYPNVPNGKAALDQFIHDAFAVQPEYRANVKIVVAEHDLVALIVHIEKLFDIENSVSFDLLRVRDGKLVEHWATGEEIPATSANPHTMY</sequence>
<feature type="domain" description="SnoaL-like" evidence="2">
    <location>
        <begin position="43"/>
        <end position="137"/>
    </location>
</feature>
<organism evidence="3 4">
    <name type="scientific">Amycolatopsis orientalis</name>
    <name type="common">Nocardia orientalis</name>
    <dbReference type="NCBI Taxonomy" id="31958"/>
    <lineage>
        <taxon>Bacteria</taxon>
        <taxon>Bacillati</taxon>
        <taxon>Actinomycetota</taxon>
        <taxon>Actinomycetes</taxon>
        <taxon>Pseudonocardiales</taxon>
        <taxon>Pseudonocardiaceae</taxon>
        <taxon>Amycolatopsis</taxon>
    </lineage>
</organism>
<dbReference type="InterPro" id="IPR037401">
    <property type="entry name" value="SnoaL-like"/>
</dbReference>
<dbReference type="Gene3D" id="3.10.450.50">
    <property type="match status" value="2"/>
</dbReference>
<dbReference type="PANTHER" id="PTHR38436:SF1">
    <property type="entry name" value="ESTER CYCLASE"/>
    <property type="match status" value="1"/>
</dbReference>
<dbReference type="EMBL" id="CP016174">
    <property type="protein sequence ID" value="ANN16006.1"/>
    <property type="molecule type" value="Genomic_DNA"/>
</dbReference>
<evidence type="ECO:0000259" key="2">
    <source>
        <dbReference type="Pfam" id="PF12680"/>
    </source>
</evidence>
<evidence type="ECO:0000313" key="3">
    <source>
        <dbReference type="EMBL" id="ANN16006.1"/>
    </source>
</evidence>